<keyword evidence="2" id="KW-1185">Reference proteome</keyword>
<dbReference type="Proteomes" id="UP000199503">
    <property type="component" value="Unassembled WGS sequence"/>
</dbReference>
<dbReference type="STRING" id="65499.SAMN04488000_12675"/>
<evidence type="ECO:0000313" key="1">
    <source>
        <dbReference type="EMBL" id="SES39843.1"/>
    </source>
</evidence>
<evidence type="ECO:0000313" key="2">
    <source>
        <dbReference type="Proteomes" id="UP000199503"/>
    </source>
</evidence>
<name>A0A1H9X2I0_9PSEU</name>
<gene>
    <name evidence="1" type="ORF">SAMN04488000_12675</name>
</gene>
<dbReference type="EMBL" id="FOFV01000026">
    <property type="protein sequence ID" value="SES39843.1"/>
    <property type="molecule type" value="Genomic_DNA"/>
</dbReference>
<sequence>MPGDLITVSDPATGQEWRLLTDFTSPGESWLVLDRCPECGTEVPVVRIACLADLGDYLAPETDLVLDDEAGDPSVHGAGCALVPSH</sequence>
<reference evidence="2" key="1">
    <citation type="submission" date="2016-10" db="EMBL/GenBank/DDBJ databases">
        <authorList>
            <person name="Varghese N."/>
            <person name="Submissions S."/>
        </authorList>
    </citation>
    <scope>NUCLEOTIDE SEQUENCE [LARGE SCALE GENOMIC DNA]</scope>
    <source>
        <strain evidence="2">DSM 44437</strain>
    </source>
</reference>
<organism evidence="1 2">
    <name type="scientific">Lentzea albida</name>
    <dbReference type="NCBI Taxonomy" id="65499"/>
    <lineage>
        <taxon>Bacteria</taxon>
        <taxon>Bacillati</taxon>
        <taxon>Actinomycetota</taxon>
        <taxon>Actinomycetes</taxon>
        <taxon>Pseudonocardiales</taxon>
        <taxon>Pseudonocardiaceae</taxon>
        <taxon>Lentzea</taxon>
    </lineage>
</organism>
<protein>
    <submittedName>
        <fullName evidence="1">Uncharacterized protein</fullName>
    </submittedName>
</protein>
<proteinExistence type="predicted"/>
<dbReference type="AlphaFoldDB" id="A0A1H9X2I0"/>
<accession>A0A1H9X2I0</accession>